<feature type="region of interest" description="Disordered" evidence="4">
    <location>
        <begin position="43"/>
        <end position="63"/>
    </location>
</feature>
<dbReference type="Gene3D" id="1.25.40.180">
    <property type="match status" value="1"/>
</dbReference>
<proteinExistence type="predicted"/>
<sequence length="363" mass="42031">MSSVRMSLTQPLRQKPQEVVYKYVKPSQPIYRPPSARIAFNRTESPESHSSSTTSTSHDNESNQMTQAISFTNKSIVCEPLKGVLKKSKSFGTKETNSSCESIGHLMSIEGISWENMTLIRRAIEKTNSMTANQLMQIVRIICNKALEGCSYSQSLAIICLTIDEKQWQTGSHLFIESLINCLREWFNERDKLRLTSGGARRWTAYVTFICDLYVHLKTGTEPQNTRQSFHDDFKDEYDFHTNRSKDNTQTMPSLATKQEKQFSLLLYDSFHAILLNPNSTPTEIECLQTSLRSCGKFLEEDNPSRMKTLMNTIRDTFLSFSQSSHHINCQKFYLEIIELWSSRWHFNQSQLIYYFPYTKPDH</sequence>
<dbReference type="Proteomes" id="UP000728032">
    <property type="component" value="Unassembled WGS sequence"/>
</dbReference>
<evidence type="ECO:0000256" key="4">
    <source>
        <dbReference type="SAM" id="MobiDB-lite"/>
    </source>
</evidence>
<dbReference type="InterPro" id="IPR051367">
    <property type="entry name" value="mRNA_TranslReg/HistoneTransl"/>
</dbReference>
<dbReference type="PANTHER" id="PTHR23254">
    <property type="entry name" value="EIF4G DOMAIN PROTEIN"/>
    <property type="match status" value="1"/>
</dbReference>
<dbReference type="SMART" id="SM00543">
    <property type="entry name" value="MIF4G"/>
    <property type="match status" value="1"/>
</dbReference>
<dbReference type="AlphaFoldDB" id="A0A7R9LMD1"/>
<dbReference type="GO" id="GO:0003723">
    <property type="term" value="F:RNA binding"/>
    <property type="evidence" value="ECO:0007669"/>
    <property type="project" value="InterPro"/>
</dbReference>
<dbReference type="GO" id="GO:0008494">
    <property type="term" value="F:translation activator activity"/>
    <property type="evidence" value="ECO:0007669"/>
    <property type="project" value="TreeGrafter"/>
</dbReference>
<name>A0A7R9LMD1_9ACAR</name>
<dbReference type="OrthoDB" id="565552at2759"/>
<protein>
    <recommendedName>
        <fullName evidence="5">MIF4G domain-containing protein</fullName>
    </recommendedName>
</protein>
<keyword evidence="2" id="KW-0963">Cytoplasm</keyword>
<evidence type="ECO:0000313" key="6">
    <source>
        <dbReference type="EMBL" id="CAD7644354.1"/>
    </source>
</evidence>
<evidence type="ECO:0000313" key="7">
    <source>
        <dbReference type="Proteomes" id="UP000728032"/>
    </source>
</evidence>
<accession>A0A7R9LMD1</accession>
<keyword evidence="3" id="KW-0810">Translation regulation</keyword>
<dbReference type="InterPro" id="IPR016024">
    <property type="entry name" value="ARM-type_fold"/>
</dbReference>
<dbReference type="PANTHER" id="PTHR23254:SF16">
    <property type="entry name" value="CBP80_20-DEPENDENT TRANSLATION INITIATION FACTOR"/>
    <property type="match status" value="1"/>
</dbReference>
<dbReference type="SUPFAM" id="SSF48371">
    <property type="entry name" value="ARM repeat"/>
    <property type="match status" value="1"/>
</dbReference>
<reference evidence="6" key="1">
    <citation type="submission" date="2020-11" db="EMBL/GenBank/DDBJ databases">
        <authorList>
            <person name="Tran Van P."/>
        </authorList>
    </citation>
    <scope>NUCLEOTIDE SEQUENCE</scope>
</reference>
<comment type="subcellular location">
    <subcellularLocation>
        <location evidence="1">Cytoplasm</location>
    </subcellularLocation>
</comment>
<dbReference type="GO" id="GO:0005829">
    <property type="term" value="C:cytosol"/>
    <property type="evidence" value="ECO:0007669"/>
    <property type="project" value="TreeGrafter"/>
</dbReference>
<evidence type="ECO:0000256" key="2">
    <source>
        <dbReference type="ARBA" id="ARBA00022490"/>
    </source>
</evidence>
<dbReference type="InterPro" id="IPR003890">
    <property type="entry name" value="MIF4G-like_typ-3"/>
</dbReference>
<evidence type="ECO:0000256" key="1">
    <source>
        <dbReference type="ARBA" id="ARBA00004496"/>
    </source>
</evidence>
<dbReference type="EMBL" id="CAJPVJ010001638">
    <property type="protein sequence ID" value="CAG2165074.1"/>
    <property type="molecule type" value="Genomic_DNA"/>
</dbReference>
<keyword evidence="7" id="KW-1185">Reference proteome</keyword>
<dbReference type="Pfam" id="PF02854">
    <property type="entry name" value="MIF4G"/>
    <property type="match status" value="1"/>
</dbReference>
<evidence type="ECO:0000256" key="3">
    <source>
        <dbReference type="ARBA" id="ARBA00022845"/>
    </source>
</evidence>
<gene>
    <name evidence="6" type="ORF">ONB1V03_LOCUS4620</name>
</gene>
<feature type="domain" description="MIF4G" evidence="5">
    <location>
        <begin position="97"/>
        <end position="339"/>
    </location>
</feature>
<dbReference type="EMBL" id="OC916463">
    <property type="protein sequence ID" value="CAD7644354.1"/>
    <property type="molecule type" value="Genomic_DNA"/>
</dbReference>
<dbReference type="GO" id="GO:0006446">
    <property type="term" value="P:regulation of translational initiation"/>
    <property type="evidence" value="ECO:0007669"/>
    <property type="project" value="TreeGrafter"/>
</dbReference>
<organism evidence="6">
    <name type="scientific">Oppiella nova</name>
    <dbReference type="NCBI Taxonomy" id="334625"/>
    <lineage>
        <taxon>Eukaryota</taxon>
        <taxon>Metazoa</taxon>
        <taxon>Ecdysozoa</taxon>
        <taxon>Arthropoda</taxon>
        <taxon>Chelicerata</taxon>
        <taxon>Arachnida</taxon>
        <taxon>Acari</taxon>
        <taxon>Acariformes</taxon>
        <taxon>Sarcoptiformes</taxon>
        <taxon>Oribatida</taxon>
        <taxon>Brachypylina</taxon>
        <taxon>Oppioidea</taxon>
        <taxon>Oppiidae</taxon>
        <taxon>Oppiella</taxon>
    </lineage>
</organism>
<feature type="compositionally biased region" description="Low complexity" evidence="4">
    <location>
        <begin position="48"/>
        <end position="57"/>
    </location>
</feature>
<evidence type="ECO:0000259" key="5">
    <source>
        <dbReference type="SMART" id="SM00543"/>
    </source>
</evidence>